<evidence type="ECO:0000256" key="2">
    <source>
        <dbReference type="ARBA" id="ARBA00009477"/>
    </source>
</evidence>
<keyword evidence="4 6" id="KW-1133">Transmembrane helix</keyword>
<dbReference type="OrthoDB" id="9811754at2"/>
<dbReference type="Pfam" id="PF25997">
    <property type="entry name" value="BSH_YhbJ"/>
    <property type="match status" value="1"/>
</dbReference>
<evidence type="ECO:0000313" key="10">
    <source>
        <dbReference type="Proteomes" id="UP000037392"/>
    </source>
</evidence>
<feature type="domain" description="YknX-like beta-barrel" evidence="7">
    <location>
        <begin position="137"/>
        <end position="223"/>
    </location>
</feature>
<dbReference type="GO" id="GO:0016020">
    <property type="term" value="C:membrane"/>
    <property type="evidence" value="ECO:0007669"/>
    <property type="project" value="UniProtKB-SubCell"/>
</dbReference>
<dbReference type="InterPro" id="IPR050739">
    <property type="entry name" value="MFP"/>
</dbReference>
<comment type="subcellular location">
    <subcellularLocation>
        <location evidence="1">Membrane</location>
        <topology evidence="1">Single-pass membrane protein</topology>
    </subcellularLocation>
</comment>
<dbReference type="Proteomes" id="UP000037392">
    <property type="component" value="Unassembled WGS sequence"/>
</dbReference>
<dbReference type="AlphaFoldDB" id="A0A0J9B6L4"/>
<dbReference type="Gene3D" id="2.40.50.100">
    <property type="match status" value="1"/>
</dbReference>
<dbReference type="GeneID" id="93165485"/>
<dbReference type="InterPro" id="IPR058635">
    <property type="entry name" value="BSH_YhbJ"/>
</dbReference>
<evidence type="ECO:0008006" key="11">
    <source>
        <dbReference type="Google" id="ProtNLM"/>
    </source>
</evidence>
<keyword evidence="5 6" id="KW-0472">Membrane</keyword>
<dbReference type="PATRIC" id="fig|742734.4.peg.704"/>
<name>A0A0J9B6L4_9FIRM</name>
<dbReference type="EMBL" id="ADLK01000078">
    <property type="protein sequence ID" value="KMW08763.1"/>
    <property type="molecule type" value="Genomic_DNA"/>
</dbReference>
<dbReference type="InterPro" id="IPR058636">
    <property type="entry name" value="Beta-barrel_YknX"/>
</dbReference>
<gene>
    <name evidence="9" type="ORF">HMPREF9470_00660</name>
</gene>
<comment type="similarity">
    <text evidence="2">Belongs to the membrane fusion protein (MFP) (TC 8.A.1) family.</text>
</comment>
<sequence length="226" mass="25033">MKENTQHNIEDEEPVSQKGKLKKFLYPLLFAIVIIGCSAGYYIYSVNTNYFSTDNAKVTAKLYSVMPVTNGKLISWDVENGDLVEQDQVLGRQETLPYITSPISGTVVKNDGAVNQMANASTPVAVVADTSNLYIGVNVEETDIMKIRLGQMADVKIDAYPKRTFKGQVTEIDPTTQTYFTNTTSFSTSGTYTKVTQLIPIKVTIENKENLPLVFGMNATVRVHLK</sequence>
<proteinExistence type="inferred from homology"/>
<feature type="domain" description="YhbJ barrel-sandwich hybrid" evidence="8">
    <location>
        <begin position="63"/>
        <end position="129"/>
    </location>
</feature>
<dbReference type="InterPro" id="IPR011053">
    <property type="entry name" value="Single_hybrid_motif"/>
</dbReference>
<dbReference type="RefSeq" id="WP_048929162.1">
    <property type="nucleotide sequence ID" value="NZ_KQ235875.1"/>
</dbReference>
<dbReference type="PANTHER" id="PTHR30386">
    <property type="entry name" value="MEMBRANE FUSION SUBUNIT OF EMRAB-TOLC MULTIDRUG EFFLUX PUMP"/>
    <property type="match status" value="1"/>
</dbReference>
<dbReference type="Gene3D" id="2.40.30.170">
    <property type="match status" value="1"/>
</dbReference>
<comment type="caution">
    <text evidence="9">The sequence shown here is derived from an EMBL/GenBank/DDBJ whole genome shotgun (WGS) entry which is preliminary data.</text>
</comment>
<dbReference type="PANTHER" id="PTHR30386:SF26">
    <property type="entry name" value="TRANSPORT PROTEIN COMB"/>
    <property type="match status" value="1"/>
</dbReference>
<keyword evidence="3 6" id="KW-0812">Transmembrane</keyword>
<evidence type="ECO:0000256" key="4">
    <source>
        <dbReference type="ARBA" id="ARBA00022989"/>
    </source>
</evidence>
<evidence type="ECO:0000256" key="3">
    <source>
        <dbReference type="ARBA" id="ARBA00022692"/>
    </source>
</evidence>
<feature type="transmembrane region" description="Helical" evidence="6">
    <location>
        <begin position="24"/>
        <end position="44"/>
    </location>
</feature>
<evidence type="ECO:0000256" key="5">
    <source>
        <dbReference type="ARBA" id="ARBA00023136"/>
    </source>
</evidence>
<evidence type="ECO:0000256" key="1">
    <source>
        <dbReference type="ARBA" id="ARBA00004167"/>
    </source>
</evidence>
<accession>A0A0J9B6L4</accession>
<protein>
    <recommendedName>
        <fullName evidence="11">RND efflux pump membrane fusion protein barrel-sandwich domain-containing protein</fullName>
    </recommendedName>
</protein>
<evidence type="ECO:0000256" key="6">
    <source>
        <dbReference type="SAM" id="Phobius"/>
    </source>
</evidence>
<reference evidence="9 10" key="1">
    <citation type="submission" date="2011-04" db="EMBL/GenBank/DDBJ databases">
        <title>The Genome Sequence of Clostridium citroniae WAL-19142.</title>
        <authorList>
            <consortium name="The Broad Institute Genome Sequencing Platform"/>
            <person name="Earl A."/>
            <person name="Ward D."/>
            <person name="Feldgarden M."/>
            <person name="Gevers D."/>
            <person name="Warren Y.A."/>
            <person name="Tyrrell K.L."/>
            <person name="Citron D.M."/>
            <person name="Goldstein E.J."/>
            <person name="Daigneault M."/>
            <person name="Allen-Vercoe E."/>
            <person name="Young S.K."/>
            <person name="Zeng Q."/>
            <person name="Gargeya S."/>
            <person name="Fitzgerald M."/>
            <person name="Haas B."/>
            <person name="Abouelleil A."/>
            <person name="Alvarado L."/>
            <person name="Arachchi H.M."/>
            <person name="Berlin A."/>
            <person name="Brown A."/>
            <person name="Chapman S.B."/>
            <person name="Chen Z."/>
            <person name="Dunbar C."/>
            <person name="Freedman E."/>
            <person name="Gearin G."/>
            <person name="Gellesch M."/>
            <person name="Goldberg J."/>
            <person name="Griggs A."/>
            <person name="Gujja S."/>
            <person name="Heilman E.R."/>
            <person name="Heiman D."/>
            <person name="Howarth C."/>
            <person name="Larson L."/>
            <person name="Lui A."/>
            <person name="MacDonald P.J."/>
            <person name="Mehta T."/>
            <person name="Montmayeur A."/>
            <person name="Murphy C."/>
            <person name="Neiman D."/>
            <person name="Pearson M."/>
            <person name="Priest M."/>
            <person name="Roberts A."/>
            <person name="Saif S."/>
            <person name="Shea T."/>
            <person name="Shenoy N."/>
            <person name="Sisk P."/>
            <person name="Stolte C."/>
            <person name="Sykes S."/>
            <person name="White J."/>
            <person name="Yandava C."/>
            <person name="Wortman J."/>
            <person name="Nusbaum C."/>
            <person name="Birren B."/>
        </authorList>
    </citation>
    <scope>NUCLEOTIDE SEQUENCE [LARGE SCALE GENOMIC DNA]</scope>
    <source>
        <strain evidence="9 10">WAL-19142</strain>
    </source>
</reference>
<dbReference type="GO" id="GO:0055085">
    <property type="term" value="P:transmembrane transport"/>
    <property type="evidence" value="ECO:0007669"/>
    <property type="project" value="InterPro"/>
</dbReference>
<evidence type="ECO:0000259" key="8">
    <source>
        <dbReference type="Pfam" id="PF25997"/>
    </source>
</evidence>
<evidence type="ECO:0000313" key="9">
    <source>
        <dbReference type="EMBL" id="KMW08763.1"/>
    </source>
</evidence>
<organism evidence="9 10">
    <name type="scientific">[Clostridium] citroniae WAL-19142</name>
    <dbReference type="NCBI Taxonomy" id="742734"/>
    <lineage>
        <taxon>Bacteria</taxon>
        <taxon>Bacillati</taxon>
        <taxon>Bacillota</taxon>
        <taxon>Clostridia</taxon>
        <taxon>Lachnospirales</taxon>
        <taxon>Lachnospiraceae</taxon>
        <taxon>Enterocloster</taxon>
    </lineage>
</organism>
<dbReference type="SUPFAM" id="SSF51230">
    <property type="entry name" value="Single hybrid motif"/>
    <property type="match status" value="1"/>
</dbReference>
<dbReference type="Pfam" id="PF25990">
    <property type="entry name" value="Beta-barrel_YknX"/>
    <property type="match status" value="1"/>
</dbReference>
<evidence type="ECO:0000259" key="7">
    <source>
        <dbReference type="Pfam" id="PF25990"/>
    </source>
</evidence>